<keyword evidence="1" id="KW-0732">Signal</keyword>
<name>A0A8S8ZJ46_SORMA</name>
<dbReference type="OMA" id="CIGHNIF"/>
<reference evidence="2 3" key="1">
    <citation type="submission" date="2017-07" db="EMBL/GenBank/DDBJ databases">
        <title>Genome sequence of the Sordaria macrospora wild type strain R19027.</title>
        <authorList>
            <person name="Nowrousian M."/>
            <person name="Teichert I."/>
            <person name="Kueck U."/>
        </authorList>
    </citation>
    <scope>NUCLEOTIDE SEQUENCE [LARGE SCALE GENOMIC DNA]</scope>
    <source>
        <strain evidence="2 3">R19027</strain>
        <tissue evidence="2">Mycelium</tissue>
    </source>
</reference>
<accession>A0A8S8ZJ46</accession>
<feature type="signal peptide" evidence="1">
    <location>
        <begin position="1"/>
        <end position="24"/>
    </location>
</feature>
<dbReference type="SUPFAM" id="SSF48619">
    <property type="entry name" value="Phospholipase A2, PLA2"/>
    <property type="match status" value="1"/>
</dbReference>
<dbReference type="AlphaFoldDB" id="A0A8S8ZJ46"/>
<evidence type="ECO:0000313" key="3">
    <source>
        <dbReference type="Proteomes" id="UP000433876"/>
    </source>
</evidence>
<dbReference type="GO" id="GO:0050482">
    <property type="term" value="P:arachidonate secretion"/>
    <property type="evidence" value="ECO:0007669"/>
    <property type="project" value="InterPro"/>
</dbReference>
<dbReference type="Proteomes" id="UP000433876">
    <property type="component" value="Unassembled WGS sequence"/>
</dbReference>
<dbReference type="InterPro" id="IPR015141">
    <property type="entry name" value="PLipase_A2_prok/fun"/>
</dbReference>
<dbReference type="GO" id="GO:0004623">
    <property type="term" value="F:phospholipase A2 activity"/>
    <property type="evidence" value="ECO:0007669"/>
    <property type="project" value="InterPro"/>
</dbReference>
<dbReference type="Gene3D" id="1.20.90.10">
    <property type="entry name" value="Phospholipase A2 domain"/>
    <property type="match status" value="1"/>
</dbReference>
<dbReference type="VEuPathDB" id="FungiDB:SMAC_05682"/>
<dbReference type="GO" id="GO:0006644">
    <property type="term" value="P:phospholipid metabolic process"/>
    <property type="evidence" value="ECO:0007669"/>
    <property type="project" value="InterPro"/>
</dbReference>
<organism evidence="2 3">
    <name type="scientific">Sordaria macrospora</name>
    <dbReference type="NCBI Taxonomy" id="5147"/>
    <lineage>
        <taxon>Eukaryota</taxon>
        <taxon>Fungi</taxon>
        <taxon>Dikarya</taxon>
        <taxon>Ascomycota</taxon>
        <taxon>Pezizomycotina</taxon>
        <taxon>Sordariomycetes</taxon>
        <taxon>Sordariomycetidae</taxon>
        <taxon>Sordariales</taxon>
        <taxon>Sordariaceae</taxon>
        <taxon>Sordaria</taxon>
    </lineage>
</organism>
<evidence type="ECO:0000313" key="2">
    <source>
        <dbReference type="EMBL" id="KAA8629170.1"/>
    </source>
</evidence>
<dbReference type="InterPro" id="IPR036444">
    <property type="entry name" value="PLipase_A2_dom_sf"/>
</dbReference>
<dbReference type="EMBL" id="NMPR01000147">
    <property type="protein sequence ID" value="KAA8629170.1"/>
    <property type="molecule type" value="Genomic_DNA"/>
</dbReference>
<evidence type="ECO:0008006" key="4">
    <source>
        <dbReference type="Google" id="ProtNLM"/>
    </source>
</evidence>
<dbReference type="Pfam" id="PF09056">
    <property type="entry name" value="Phospholip_A2_3"/>
    <property type="match status" value="1"/>
</dbReference>
<evidence type="ECO:0000256" key="1">
    <source>
        <dbReference type="SAM" id="SignalP"/>
    </source>
</evidence>
<comment type="caution">
    <text evidence="2">The sequence shown here is derived from an EMBL/GenBank/DDBJ whole genome shotgun (WGS) entry which is preliminary data.</text>
</comment>
<protein>
    <recommendedName>
        <fullName evidence="4">Phospholipase A2</fullName>
    </recommendedName>
</protein>
<gene>
    <name evidence="2" type="ORF">SMACR_05682</name>
</gene>
<feature type="chain" id="PRO_5035739975" description="Phospholipase A2" evidence="1">
    <location>
        <begin position="25"/>
        <end position="217"/>
    </location>
</feature>
<proteinExistence type="predicted"/>
<sequence length="217" mass="24907">MKASSFLSLLALAIMTFMMLGTTALPGGHPLENRGLELDAKKKHSAANPPNTGWVLKWCKYTAPMIFHHVPDYPLGFPLKPACQRHDFAYRNYQAQYRFTPHARMWIDQNFLKEDIWANLYFWGVWTFYKHHKQYREDAPKAKARSVDAITSEKASSQLAHVFDWMEPGEARGAANERLSQEKMREHYDRALERAKKSLAEAGVKTSRLAEPLGGCH</sequence>